<feature type="compositionally biased region" description="Low complexity" evidence="1">
    <location>
        <begin position="93"/>
        <end position="111"/>
    </location>
</feature>
<comment type="caution">
    <text evidence="2">The sequence shown here is derived from an EMBL/GenBank/DDBJ whole genome shotgun (WGS) entry which is preliminary data.</text>
</comment>
<keyword evidence="3" id="KW-1185">Reference proteome</keyword>
<feature type="region of interest" description="Disordered" evidence="1">
    <location>
        <begin position="531"/>
        <end position="638"/>
    </location>
</feature>
<dbReference type="EMBL" id="CAUYUJ010021492">
    <property type="protein sequence ID" value="CAK0904925.1"/>
    <property type="molecule type" value="Genomic_DNA"/>
</dbReference>
<evidence type="ECO:0000313" key="2">
    <source>
        <dbReference type="EMBL" id="CAK0904925.1"/>
    </source>
</evidence>
<reference evidence="2" key="1">
    <citation type="submission" date="2023-10" db="EMBL/GenBank/DDBJ databases">
        <authorList>
            <person name="Chen Y."/>
            <person name="Shah S."/>
            <person name="Dougan E. K."/>
            <person name="Thang M."/>
            <person name="Chan C."/>
        </authorList>
    </citation>
    <scope>NUCLEOTIDE SEQUENCE [LARGE SCALE GENOMIC DNA]</scope>
</reference>
<dbReference type="Proteomes" id="UP001189429">
    <property type="component" value="Unassembled WGS sequence"/>
</dbReference>
<name>A0ABN9XYB3_9DINO</name>
<feature type="region of interest" description="Disordered" evidence="1">
    <location>
        <begin position="496"/>
        <end position="519"/>
    </location>
</feature>
<organism evidence="2 3">
    <name type="scientific">Prorocentrum cordatum</name>
    <dbReference type="NCBI Taxonomy" id="2364126"/>
    <lineage>
        <taxon>Eukaryota</taxon>
        <taxon>Sar</taxon>
        <taxon>Alveolata</taxon>
        <taxon>Dinophyceae</taxon>
        <taxon>Prorocentrales</taxon>
        <taxon>Prorocentraceae</taxon>
        <taxon>Prorocentrum</taxon>
    </lineage>
</organism>
<accession>A0ABN9XYB3</accession>
<sequence>MEGVWRRLSPVAYFGHDRIGRPIFLRGPVGGAVKKKKKKKVDDGKPQGGGVRPKLGRPVRMEMVICFCHKVIVLLMNLLAVSDAQSKPPGNLPGPRAAAAPGYQAAQRPQPSFLPLNSRPACRAREPGGPAPPNDGWGSVYRLFLGALGGALELLRVGPVFLVAYKEPALQELADVFEYFNSGMLWHRIPTSCSDGPPSHPGSKNASKESVRNVSKEIFQRWEQKVIKAFCNREDRSTDDDSREALGVLAFEKSLDTVDGMDVPGMVAAGMRAALPPKRKLKLWHAEKQAPDSVSYGCDGELFRYPVCEASGCGTALQPMGAVVPFEGERFAMVPGCDLLALSGDMCAWWRELAGRRLPGSLEADLVRWLQSLSQELDGHVALRFCRMPRERRVVVTADDVIKSTGAYYVCDRFGPRQVCEGSGLICVVSTTGVKPDCAPEVLDLECRPTSPGPPGSDHVRWRDICRAAVNDKTMLAKVTGDERYRLHGITRAVRDKVTKKRSSTNSEGSMDSADHNHMKIPLVLNPPATSLLESQRTPPQVHLLTPPASGAQPEAAAPSRKPPQLERARSGTSGSTSPPQSPSASQDEVPRSPSSKGTAPELIANHAPTTGLLHSRSATMSKTGLPDREPAPVPGHM</sequence>
<feature type="compositionally biased region" description="Low complexity" evidence="1">
    <location>
        <begin position="571"/>
        <end position="587"/>
    </location>
</feature>
<feature type="region of interest" description="Disordered" evidence="1">
    <location>
        <begin position="34"/>
        <end position="54"/>
    </location>
</feature>
<gene>
    <name evidence="2" type="ORF">PCOR1329_LOCUS80825</name>
</gene>
<protein>
    <submittedName>
        <fullName evidence="2">Uncharacterized protein</fullName>
    </submittedName>
</protein>
<feature type="region of interest" description="Disordered" evidence="1">
    <location>
        <begin position="86"/>
        <end position="133"/>
    </location>
</feature>
<evidence type="ECO:0000313" key="3">
    <source>
        <dbReference type="Proteomes" id="UP001189429"/>
    </source>
</evidence>
<evidence type="ECO:0000256" key="1">
    <source>
        <dbReference type="SAM" id="MobiDB-lite"/>
    </source>
</evidence>
<proteinExistence type="predicted"/>